<organism evidence="8 9">
    <name type="scientific">Fusarium torulosum</name>
    <dbReference type="NCBI Taxonomy" id="33205"/>
    <lineage>
        <taxon>Eukaryota</taxon>
        <taxon>Fungi</taxon>
        <taxon>Dikarya</taxon>
        <taxon>Ascomycota</taxon>
        <taxon>Pezizomycotina</taxon>
        <taxon>Sordariomycetes</taxon>
        <taxon>Hypocreomycetidae</taxon>
        <taxon>Hypocreales</taxon>
        <taxon>Nectriaceae</taxon>
        <taxon>Fusarium</taxon>
    </lineage>
</organism>
<gene>
    <name evidence="8" type="ORF">FTOL_05699</name>
</gene>
<dbReference type="InterPro" id="IPR017972">
    <property type="entry name" value="Cyt_P450_CS"/>
</dbReference>
<feature type="binding site" description="axial binding residue" evidence="6">
    <location>
        <position position="522"/>
    </location>
    <ligand>
        <name>heme</name>
        <dbReference type="ChEBI" id="CHEBI:30413"/>
    </ligand>
    <ligandPart>
        <name>Fe</name>
        <dbReference type="ChEBI" id="CHEBI:18248"/>
    </ligandPart>
</feature>
<dbReference type="PROSITE" id="PS00086">
    <property type="entry name" value="CYTOCHROME_P450"/>
    <property type="match status" value="1"/>
</dbReference>
<comment type="caution">
    <text evidence="8">The sequence shown here is derived from an EMBL/GenBank/DDBJ whole genome shotgun (WGS) entry which is preliminary data.</text>
</comment>
<proteinExistence type="inferred from homology"/>
<evidence type="ECO:0000256" key="7">
    <source>
        <dbReference type="RuleBase" id="RU000461"/>
    </source>
</evidence>
<evidence type="ECO:0000256" key="6">
    <source>
        <dbReference type="PIRSR" id="PIRSR602401-1"/>
    </source>
</evidence>
<keyword evidence="4 6" id="KW-0479">Metal-binding</keyword>
<keyword evidence="7" id="KW-0560">Oxidoreductase</keyword>
<dbReference type="InterPro" id="IPR050121">
    <property type="entry name" value="Cytochrome_P450_monoxygenase"/>
</dbReference>
<keyword evidence="5 6" id="KW-0408">Iron</keyword>
<dbReference type="Proteomes" id="UP001187734">
    <property type="component" value="Unassembled WGS sequence"/>
</dbReference>
<dbReference type="GO" id="GO:0004497">
    <property type="term" value="F:monooxygenase activity"/>
    <property type="evidence" value="ECO:0007669"/>
    <property type="project" value="UniProtKB-KW"/>
</dbReference>
<dbReference type="Gene3D" id="1.10.630.10">
    <property type="entry name" value="Cytochrome P450"/>
    <property type="match status" value="1"/>
</dbReference>
<dbReference type="InterPro" id="IPR001128">
    <property type="entry name" value="Cyt_P450"/>
</dbReference>
<keyword evidence="3 6" id="KW-0349">Heme</keyword>
<evidence type="ECO:0000313" key="9">
    <source>
        <dbReference type="Proteomes" id="UP001187734"/>
    </source>
</evidence>
<dbReference type="GO" id="GO:0005506">
    <property type="term" value="F:iron ion binding"/>
    <property type="evidence" value="ECO:0007669"/>
    <property type="project" value="InterPro"/>
</dbReference>
<evidence type="ECO:0000256" key="1">
    <source>
        <dbReference type="ARBA" id="ARBA00001971"/>
    </source>
</evidence>
<dbReference type="EMBL" id="ONZP01000183">
    <property type="protein sequence ID" value="SPJ75968.1"/>
    <property type="molecule type" value="Genomic_DNA"/>
</dbReference>
<reference evidence="8" key="1">
    <citation type="submission" date="2018-03" db="EMBL/GenBank/DDBJ databases">
        <authorList>
            <person name="Guldener U."/>
        </authorList>
    </citation>
    <scope>NUCLEOTIDE SEQUENCE</scope>
</reference>
<evidence type="ECO:0000256" key="4">
    <source>
        <dbReference type="ARBA" id="ARBA00022723"/>
    </source>
</evidence>
<dbReference type="Pfam" id="PF00067">
    <property type="entry name" value="p450"/>
    <property type="match status" value="2"/>
</dbReference>
<dbReference type="PRINTS" id="PR00385">
    <property type="entry name" value="P450"/>
</dbReference>
<keyword evidence="9" id="KW-1185">Reference proteome</keyword>
<protein>
    <submittedName>
        <fullName evidence="8">Related to TRI13 - cytochrome P450</fullName>
    </submittedName>
</protein>
<dbReference type="AlphaFoldDB" id="A0AAE8M9Q4"/>
<keyword evidence="7" id="KW-0503">Monooxygenase</keyword>
<dbReference type="InterPro" id="IPR036396">
    <property type="entry name" value="Cyt_P450_sf"/>
</dbReference>
<evidence type="ECO:0000256" key="5">
    <source>
        <dbReference type="ARBA" id="ARBA00023004"/>
    </source>
</evidence>
<comment type="cofactor">
    <cofactor evidence="1 6">
        <name>heme</name>
        <dbReference type="ChEBI" id="CHEBI:30413"/>
    </cofactor>
</comment>
<dbReference type="InterPro" id="IPR002401">
    <property type="entry name" value="Cyt_P450_E_grp-I"/>
</dbReference>
<dbReference type="PANTHER" id="PTHR24305">
    <property type="entry name" value="CYTOCHROME P450"/>
    <property type="match status" value="1"/>
</dbReference>
<dbReference type="GO" id="GO:0020037">
    <property type="term" value="F:heme binding"/>
    <property type="evidence" value="ECO:0007669"/>
    <property type="project" value="InterPro"/>
</dbReference>
<dbReference type="PRINTS" id="PR00463">
    <property type="entry name" value="EP450I"/>
</dbReference>
<evidence type="ECO:0000313" key="8">
    <source>
        <dbReference type="EMBL" id="SPJ75968.1"/>
    </source>
</evidence>
<accession>A0AAE8M9Q4</accession>
<dbReference type="PANTHER" id="PTHR24305:SF232">
    <property type="entry name" value="P450, PUTATIVE (EUROFUNG)-RELATED"/>
    <property type="match status" value="1"/>
</dbReference>
<comment type="similarity">
    <text evidence="2 7">Belongs to the cytochrome P450 family.</text>
</comment>
<dbReference type="SUPFAM" id="SSF48264">
    <property type="entry name" value="Cytochrome P450"/>
    <property type="match status" value="1"/>
</dbReference>
<name>A0AAE8M9Q4_9HYPO</name>
<dbReference type="GO" id="GO:0016705">
    <property type="term" value="F:oxidoreductase activity, acting on paired donors, with incorporation or reduction of molecular oxygen"/>
    <property type="evidence" value="ECO:0007669"/>
    <property type="project" value="InterPro"/>
</dbReference>
<sequence>MLYHLVELYERAPRDFALVLSLSFFTALYLLRRALLPKPIPGIPYNENAVKSLMGDIPGFRAAPNRREWWARQAIKHQSPLVQVFMRPFGRPWVFVADYFEASDICMRRLKEFDRSDIAKEHFGGLTPGHHITLKSSDPQFKKNKELIRDLMSVSFLHQATAPQIHDKFSTLLELWDRKRSLADGRPFDVANDIHNAALDIILGASFGLESDQGQLGRQLSQLKSKTFSGGQDDAFEFESVPLDDELACFTILADSASVAIRSPAPVIHHFLYRNLNAQMRKARAGRDRLRDREVAKSIERRRLGQPQRCALDSMLAREEAIAEKEGRKPDYRSQTIMSELLGYLVAGHETTSAVLRWGMKYLTSNQRVQVLLRESIWKAHSEAKDENRVPTVEEILKAHNPYLDAVVEEMLRHSRVAPVTFRQATTDTEILGKFIPKGTTIGFLANGPGVMMPSIPVNSGKRSEATRTHMYKTDLLDDADILEFLPERWLATKTTDTGDEETVFDPNKCPSQAFGLGPRGCFGKKLAYMEIRTFLTLLFWEFKLEPIVPELASDDEMISLTRTPKNVYVRLTKVQEDE</sequence>
<evidence type="ECO:0000256" key="3">
    <source>
        <dbReference type="ARBA" id="ARBA00022617"/>
    </source>
</evidence>
<evidence type="ECO:0000256" key="2">
    <source>
        <dbReference type="ARBA" id="ARBA00010617"/>
    </source>
</evidence>